<evidence type="ECO:0000313" key="1">
    <source>
        <dbReference type="EMBL" id="KRY90070.1"/>
    </source>
</evidence>
<dbReference type="Proteomes" id="UP000054995">
    <property type="component" value="Unassembled WGS sequence"/>
</dbReference>
<name>A0A0V1FVI7_TRIPS</name>
<gene>
    <name evidence="1" type="ORF">T4D_1454</name>
</gene>
<organism evidence="1 2">
    <name type="scientific">Trichinella pseudospiralis</name>
    <name type="common">Parasitic roundworm</name>
    <dbReference type="NCBI Taxonomy" id="6337"/>
    <lineage>
        <taxon>Eukaryota</taxon>
        <taxon>Metazoa</taxon>
        <taxon>Ecdysozoa</taxon>
        <taxon>Nematoda</taxon>
        <taxon>Enoplea</taxon>
        <taxon>Dorylaimia</taxon>
        <taxon>Trichinellida</taxon>
        <taxon>Trichinellidae</taxon>
        <taxon>Trichinella</taxon>
    </lineage>
</organism>
<dbReference type="EMBL" id="JYDT01000025">
    <property type="protein sequence ID" value="KRY90070.1"/>
    <property type="molecule type" value="Genomic_DNA"/>
</dbReference>
<dbReference type="AlphaFoldDB" id="A0A0V1FVI7"/>
<proteinExistence type="predicted"/>
<protein>
    <submittedName>
        <fullName evidence="1">Uncharacterized protein</fullName>
    </submittedName>
</protein>
<keyword evidence="2" id="KW-1185">Reference proteome</keyword>
<sequence length="154" mass="17556">MLVGMNSLNSSTAWNWFRKFVTNNCLIVGAEQFIAPSNQFAKDHTPGTRIWTMKCYHLVVFRPFFFLFTSPLFYWPLLCFCRVEVVHVGALFALSPGQFVSGSRCSGSFSIFHPTQCTVSVAFGERIPPNIYYITGTLILNNWGLFSQYLMVNK</sequence>
<accession>A0A0V1FVI7</accession>
<reference evidence="1 2" key="1">
    <citation type="submission" date="2015-01" db="EMBL/GenBank/DDBJ databases">
        <title>Evolution of Trichinella species and genotypes.</title>
        <authorList>
            <person name="Korhonen P.K."/>
            <person name="Edoardo P."/>
            <person name="Giuseppe L.R."/>
            <person name="Gasser R.B."/>
        </authorList>
    </citation>
    <scope>NUCLEOTIDE SEQUENCE [LARGE SCALE GENOMIC DNA]</scope>
    <source>
        <strain evidence="1">ISS470</strain>
    </source>
</reference>
<evidence type="ECO:0000313" key="2">
    <source>
        <dbReference type="Proteomes" id="UP000054995"/>
    </source>
</evidence>
<comment type="caution">
    <text evidence="1">The sequence shown here is derived from an EMBL/GenBank/DDBJ whole genome shotgun (WGS) entry which is preliminary data.</text>
</comment>